<evidence type="ECO:0000256" key="3">
    <source>
        <dbReference type="SAM" id="Coils"/>
    </source>
</evidence>
<organism evidence="5 6">
    <name type="scientific">Rhodamnia argentea</name>
    <dbReference type="NCBI Taxonomy" id="178133"/>
    <lineage>
        <taxon>Eukaryota</taxon>
        <taxon>Viridiplantae</taxon>
        <taxon>Streptophyta</taxon>
        <taxon>Embryophyta</taxon>
        <taxon>Tracheophyta</taxon>
        <taxon>Spermatophyta</taxon>
        <taxon>Magnoliopsida</taxon>
        <taxon>eudicotyledons</taxon>
        <taxon>Gunneridae</taxon>
        <taxon>Pentapetalae</taxon>
        <taxon>rosids</taxon>
        <taxon>malvids</taxon>
        <taxon>Myrtales</taxon>
        <taxon>Myrtaceae</taxon>
        <taxon>Myrtoideae</taxon>
        <taxon>Myrteae</taxon>
        <taxon>Australasian group</taxon>
        <taxon>Rhodamnia</taxon>
    </lineage>
</organism>
<dbReference type="GO" id="GO:0009903">
    <property type="term" value="P:chloroplast avoidance movement"/>
    <property type="evidence" value="ECO:0007669"/>
    <property type="project" value="TreeGrafter"/>
</dbReference>
<sequence length="214" mass="24170">MDSGGENERAEIDTRPPFRSVREAVSLFGEQVLAGEVYAGNKTKEVGGASRIGRITAELEEAKQRLEEAREDGVRMANHLSSLEQELERTKQELALLKKQQPDKHLINMMAESEGEEEMKDVKSVEAPSESELAEALWFDEEKTGFHEKRYVTFADRVLTPQSDDEAWQGHASIGNNKMKKKKNKPLIPLLGEILSKRKGRSHQQEVASVRGWK</sequence>
<evidence type="ECO:0000313" key="5">
    <source>
        <dbReference type="Proteomes" id="UP000827889"/>
    </source>
</evidence>
<dbReference type="Proteomes" id="UP000827889">
    <property type="component" value="Chromosome 2"/>
</dbReference>
<dbReference type="OrthoDB" id="4585693at2759"/>
<dbReference type="KEGG" id="rarg:115748933"/>
<keyword evidence="5" id="KW-1185">Reference proteome</keyword>
<accession>A0A8B8Q2Z3</accession>
<dbReference type="RefSeq" id="XP_030541466.1">
    <property type="nucleotide sequence ID" value="XM_030685606.2"/>
</dbReference>
<dbReference type="PANTHER" id="PTHR32054">
    <property type="entry name" value="HEAVY CHAIN, PUTATIVE, EXPRESSED-RELATED-RELATED"/>
    <property type="match status" value="1"/>
</dbReference>
<evidence type="ECO:0000256" key="2">
    <source>
        <dbReference type="ARBA" id="ARBA00023054"/>
    </source>
</evidence>
<dbReference type="AlphaFoldDB" id="A0A8B8Q2Z3"/>
<dbReference type="PANTHER" id="PTHR32054:SF9">
    <property type="entry name" value="OS04G0116200 PROTEIN"/>
    <property type="match status" value="1"/>
</dbReference>
<reference evidence="6" key="2">
    <citation type="submission" date="2025-08" db="UniProtKB">
        <authorList>
            <consortium name="RefSeq"/>
        </authorList>
    </citation>
    <scope>IDENTIFICATION</scope>
    <source>
        <tissue evidence="6">Leaf</tissue>
    </source>
</reference>
<dbReference type="GO" id="GO:0005829">
    <property type="term" value="C:cytosol"/>
    <property type="evidence" value="ECO:0007669"/>
    <property type="project" value="TreeGrafter"/>
</dbReference>
<comment type="similarity">
    <text evidence="1">Belongs to the WEB family.</text>
</comment>
<evidence type="ECO:0000256" key="1">
    <source>
        <dbReference type="ARBA" id="ARBA00005485"/>
    </source>
</evidence>
<reference evidence="5" key="1">
    <citation type="submission" date="2025-05" db="UniProtKB">
        <authorList>
            <consortium name="RefSeq"/>
        </authorList>
    </citation>
    <scope>NUCLEOTIDE SEQUENCE [LARGE SCALE GENOMIC DNA]</scope>
</reference>
<proteinExistence type="inferred from homology"/>
<feature type="region of interest" description="Disordered" evidence="4">
    <location>
        <begin position="164"/>
        <end position="186"/>
    </location>
</feature>
<dbReference type="GO" id="GO:0009904">
    <property type="term" value="P:chloroplast accumulation movement"/>
    <property type="evidence" value="ECO:0007669"/>
    <property type="project" value="TreeGrafter"/>
</dbReference>
<dbReference type="GeneID" id="115748933"/>
<name>A0A8B8Q2Z3_9MYRT</name>
<protein>
    <submittedName>
        <fullName evidence="6">WEB family protein At1g75720</fullName>
    </submittedName>
</protein>
<gene>
    <name evidence="6" type="primary">LOC115748933</name>
</gene>
<evidence type="ECO:0000256" key="4">
    <source>
        <dbReference type="SAM" id="MobiDB-lite"/>
    </source>
</evidence>
<evidence type="ECO:0000313" key="6">
    <source>
        <dbReference type="RefSeq" id="XP_030541466.1"/>
    </source>
</evidence>
<keyword evidence="2 3" id="KW-0175">Coiled coil</keyword>
<feature type="coiled-coil region" evidence="3">
    <location>
        <begin position="52"/>
        <end position="100"/>
    </location>
</feature>